<dbReference type="NCBIfam" id="TIGR00219">
    <property type="entry name" value="mreC"/>
    <property type="match status" value="1"/>
</dbReference>
<evidence type="ECO:0000313" key="8">
    <source>
        <dbReference type="Proteomes" id="UP000192917"/>
    </source>
</evidence>
<keyword evidence="8" id="KW-1185">Reference proteome</keyword>
<evidence type="ECO:0000256" key="2">
    <source>
        <dbReference type="ARBA" id="ARBA00013855"/>
    </source>
</evidence>
<evidence type="ECO:0000313" key="7">
    <source>
        <dbReference type="EMBL" id="SME91275.1"/>
    </source>
</evidence>
<dbReference type="InterPro" id="IPR055342">
    <property type="entry name" value="MreC_beta-barrel_core"/>
</dbReference>
<protein>
    <recommendedName>
        <fullName evidence="2 5">Cell shape-determining protein MreC</fullName>
    </recommendedName>
    <alternativeName>
        <fullName evidence="4 5">Cell shape protein MreC</fullName>
    </alternativeName>
</protein>
<dbReference type="RefSeq" id="WP_085120730.1">
    <property type="nucleotide sequence ID" value="NZ_FWZX01000001.1"/>
</dbReference>
<gene>
    <name evidence="7" type="ORF">SAMN05428998_101386</name>
</gene>
<comment type="similarity">
    <text evidence="1 5">Belongs to the MreC family.</text>
</comment>
<dbReference type="NCBIfam" id="NF010512">
    <property type="entry name" value="PRK13922.12-1"/>
    <property type="match status" value="1"/>
</dbReference>
<proteinExistence type="inferred from homology"/>
<dbReference type="PIRSF" id="PIRSF038471">
    <property type="entry name" value="MreC"/>
    <property type="match status" value="1"/>
</dbReference>
<dbReference type="EMBL" id="FWZX01000001">
    <property type="protein sequence ID" value="SME91275.1"/>
    <property type="molecule type" value="Genomic_DNA"/>
</dbReference>
<dbReference type="Gene3D" id="2.40.10.340">
    <property type="entry name" value="Rod shape-determining protein MreC, domain 1"/>
    <property type="match status" value="1"/>
</dbReference>
<dbReference type="PANTHER" id="PTHR34138:SF1">
    <property type="entry name" value="CELL SHAPE-DETERMINING PROTEIN MREC"/>
    <property type="match status" value="1"/>
</dbReference>
<feature type="domain" description="Rod shape-determining protein MreC beta-barrel core" evidence="6">
    <location>
        <begin position="133"/>
        <end position="272"/>
    </location>
</feature>
<reference evidence="7 8" key="1">
    <citation type="submission" date="2017-04" db="EMBL/GenBank/DDBJ databases">
        <authorList>
            <person name="Afonso C.L."/>
            <person name="Miller P.J."/>
            <person name="Scott M.A."/>
            <person name="Spackman E."/>
            <person name="Goraichik I."/>
            <person name="Dimitrov K.M."/>
            <person name="Suarez D.L."/>
            <person name="Swayne D.E."/>
        </authorList>
    </citation>
    <scope>NUCLEOTIDE SEQUENCE [LARGE SCALE GENOMIC DNA]</scope>
    <source>
        <strain evidence="7 8">USBA 355</strain>
    </source>
</reference>
<evidence type="ECO:0000259" key="6">
    <source>
        <dbReference type="Pfam" id="PF04085"/>
    </source>
</evidence>
<organism evidence="7 8">
    <name type="scientific">Tistlia consotensis USBA 355</name>
    <dbReference type="NCBI Taxonomy" id="560819"/>
    <lineage>
        <taxon>Bacteria</taxon>
        <taxon>Pseudomonadati</taxon>
        <taxon>Pseudomonadota</taxon>
        <taxon>Alphaproteobacteria</taxon>
        <taxon>Rhodospirillales</taxon>
        <taxon>Rhodovibrionaceae</taxon>
        <taxon>Tistlia</taxon>
    </lineage>
</organism>
<evidence type="ECO:0000256" key="1">
    <source>
        <dbReference type="ARBA" id="ARBA00009369"/>
    </source>
</evidence>
<dbReference type="Pfam" id="PF04085">
    <property type="entry name" value="MreC"/>
    <property type="match status" value="1"/>
</dbReference>
<evidence type="ECO:0000256" key="3">
    <source>
        <dbReference type="ARBA" id="ARBA00022960"/>
    </source>
</evidence>
<dbReference type="InterPro" id="IPR007221">
    <property type="entry name" value="MreC"/>
</dbReference>
<dbReference type="GO" id="GO:0005886">
    <property type="term" value="C:plasma membrane"/>
    <property type="evidence" value="ECO:0007669"/>
    <property type="project" value="TreeGrafter"/>
</dbReference>
<dbReference type="STRING" id="560819.SAMN05428998_101386"/>
<keyword evidence="3 5" id="KW-0133">Cell shape</keyword>
<dbReference type="Gene3D" id="2.40.10.350">
    <property type="entry name" value="Rod shape-determining protein MreC, domain 2"/>
    <property type="match status" value="1"/>
</dbReference>
<dbReference type="PANTHER" id="PTHR34138">
    <property type="entry name" value="CELL SHAPE-DETERMINING PROTEIN MREC"/>
    <property type="match status" value="1"/>
</dbReference>
<accession>A0A1Y6B4C6</accession>
<evidence type="ECO:0000256" key="5">
    <source>
        <dbReference type="PIRNR" id="PIRNR038471"/>
    </source>
</evidence>
<dbReference type="GO" id="GO:0008360">
    <property type="term" value="P:regulation of cell shape"/>
    <property type="evidence" value="ECO:0007669"/>
    <property type="project" value="UniProtKB-KW"/>
</dbReference>
<comment type="function">
    <text evidence="5">Involved in formation and maintenance of cell shape.</text>
</comment>
<dbReference type="Proteomes" id="UP000192917">
    <property type="component" value="Unassembled WGS sequence"/>
</dbReference>
<evidence type="ECO:0000256" key="4">
    <source>
        <dbReference type="ARBA" id="ARBA00032089"/>
    </source>
</evidence>
<sequence>MNKRTGKVVRLATPLKAWTQRFAFLLLVGAAFGLMLLGKIDTVLIERARTQLADAMAPLLDAASEPVATVNGTLEDMRDLARMREVNAMLRAENQRLLDWRRSAIALAAQNAALRDLMKLAPDAEQRYVTARVVADQGNAFVRSVLVAVGKSAGVDKGQAALTGSGLAGRVVEVGDKISRILLITDINSRIPVAVGAAGDKAILAGDNSPKPSLMYLLPNSSVKVGDRVVTSGNGGLFPPGLPVGEVTEVADGSVRVRPYVDWEHLDYLRLVGYDLPGLIADFIGKPATAR</sequence>
<dbReference type="InterPro" id="IPR042175">
    <property type="entry name" value="Cell/Rod_MreC_2"/>
</dbReference>
<dbReference type="InterPro" id="IPR042177">
    <property type="entry name" value="Cell/Rod_1"/>
</dbReference>
<name>A0A1Y6B4C6_9PROT</name>
<dbReference type="AlphaFoldDB" id="A0A1Y6B4C6"/>